<dbReference type="OMA" id="TSACMER"/>
<protein>
    <recommendedName>
        <fullName evidence="4">L1 transposable element RRM domain-containing protein</fullName>
    </recommendedName>
</protein>
<organism evidence="2 3">
    <name type="scientific">Latimeria chalumnae</name>
    <name type="common">Coelacanth</name>
    <dbReference type="NCBI Taxonomy" id="7897"/>
    <lineage>
        <taxon>Eukaryota</taxon>
        <taxon>Metazoa</taxon>
        <taxon>Chordata</taxon>
        <taxon>Craniata</taxon>
        <taxon>Vertebrata</taxon>
        <taxon>Euteleostomi</taxon>
        <taxon>Coelacanthiformes</taxon>
        <taxon>Coelacanthidae</taxon>
        <taxon>Latimeria</taxon>
    </lineage>
</organism>
<reference evidence="3" key="1">
    <citation type="submission" date="2011-08" db="EMBL/GenBank/DDBJ databases">
        <title>The draft genome of Latimeria chalumnae.</title>
        <authorList>
            <person name="Di Palma F."/>
            <person name="Alfoldi J."/>
            <person name="Johnson J."/>
            <person name="Berlin A."/>
            <person name="Gnerre S."/>
            <person name="Jaffe D."/>
            <person name="MacCallum I."/>
            <person name="Young S."/>
            <person name="Walker B.J."/>
            <person name="Lander E."/>
            <person name="Lindblad-Toh K."/>
        </authorList>
    </citation>
    <scope>NUCLEOTIDE SEQUENCE [LARGE SCALE GENOMIC DNA]</scope>
    <source>
        <strain evidence="3">Wild caught</strain>
    </source>
</reference>
<sequence length="223" mass="25856">KAKNTHLDQQLHFFANCVEEIEERVGNTDDNVDDLQSKVTTVQKDTEKLMNKCDDLENHSRRSNLCLIGLPEGSEGDNSCQFLETWFPTLLNLQHVPHKLEINRAHCALIPKPPPSERPHMLIFKLLHYQDRELILKRARELKNLTFQGNRIHLFPDLSTELYRKRKEFDGAKRLCKELNLPFALLHPAKLKVTVKGRYHVFSFPSDAKKFLKSNLCHQGPQG</sequence>
<name>H3AZW1_LATCH</name>
<proteinExistence type="predicted"/>
<keyword evidence="3" id="KW-1185">Reference proteome</keyword>
<dbReference type="InterPro" id="IPR004244">
    <property type="entry name" value="Transposase_22"/>
</dbReference>
<evidence type="ECO:0000313" key="3">
    <source>
        <dbReference type="Proteomes" id="UP000008672"/>
    </source>
</evidence>
<dbReference type="eggNOG" id="ENOG502SRWJ">
    <property type="taxonomic scope" value="Eukaryota"/>
</dbReference>
<dbReference type="HOGENOM" id="CLU_062834_2_2_1"/>
<dbReference type="PANTHER" id="PTHR11505">
    <property type="entry name" value="L1 TRANSPOSABLE ELEMENT-RELATED"/>
    <property type="match status" value="1"/>
</dbReference>
<evidence type="ECO:0008006" key="4">
    <source>
        <dbReference type="Google" id="ProtNLM"/>
    </source>
</evidence>
<dbReference type="Gene3D" id="3.30.70.1820">
    <property type="entry name" value="L1 transposable element, RRM domain"/>
    <property type="match status" value="1"/>
</dbReference>
<reference evidence="2" key="2">
    <citation type="submission" date="2025-08" db="UniProtKB">
        <authorList>
            <consortium name="Ensembl"/>
        </authorList>
    </citation>
    <scope>IDENTIFICATION</scope>
</reference>
<dbReference type="Ensembl" id="ENSLACT00000015288.1">
    <property type="protein sequence ID" value="ENSLACP00000015182.1"/>
    <property type="gene ID" value="ENSLACG00000013365.1"/>
</dbReference>
<dbReference type="Proteomes" id="UP000008672">
    <property type="component" value="Unassembled WGS sequence"/>
</dbReference>
<dbReference type="EMBL" id="AFYH01054536">
    <property type="status" value="NOT_ANNOTATED_CDS"/>
    <property type="molecule type" value="Genomic_DNA"/>
</dbReference>
<dbReference type="InParanoid" id="H3AZW1"/>
<keyword evidence="1" id="KW-0175">Coiled coil</keyword>
<evidence type="ECO:0000256" key="1">
    <source>
        <dbReference type="SAM" id="Coils"/>
    </source>
</evidence>
<dbReference type="GeneTree" id="ENSGT00940000164075"/>
<reference evidence="2" key="3">
    <citation type="submission" date="2025-09" db="UniProtKB">
        <authorList>
            <consortium name="Ensembl"/>
        </authorList>
    </citation>
    <scope>IDENTIFICATION</scope>
</reference>
<feature type="coiled-coil region" evidence="1">
    <location>
        <begin position="18"/>
        <end position="52"/>
    </location>
</feature>
<evidence type="ECO:0000313" key="2">
    <source>
        <dbReference type="Ensembl" id="ENSLACP00000015182.1"/>
    </source>
</evidence>
<accession>H3AZW1</accession>
<dbReference type="AlphaFoldDB" id="H3AZW1"/>